<accession>A0A835UWP6</accession>
<organism evidence="1 2">
    <name type="scientific">Vanilla planifolia</name>
    <name type="common">Vanilla</name>
    <dbReference type="NCBI Taxonomy" id="51239"/>
    <lineage>
        <taxon>Eukaryota</taxon>
        <taxon>Viridiplantae</taxon>
        <taxon>Streptophyta</taxon>
        <taxon>Embryophyta</taxon>
        <taxon>Tracheophyta</taxon>
        <taxon>Spermatophyta</taxon>
        <taxon>Magnoliopsida</taxon>
        <taxon>Liliopsida</taxon>
        <taxon>Asparagales</taxon>
        <taxon>Orchidaceae</taxon>
        <taxon>Vanilloideae</taxon>
        <taxon>Vanilleae</taxon>
        <taxon>Vanilla</taxon>
    </lineage>
</organism>
<dbReference type="EMBL" id="JADCNM010000007">
    <property type="protein sequence ID" value="KAG0474566.1"/>
    <property type="molecule type" value="Genomic_DNA"/>
</dbReference>
<protein>
    <submittedName>
        <fullName evidence="1">Uncharacterized protein</fullName>
    </submittedName>
</protein>
<reference evidence="1 2" key="1">
    <citation type="journal article" date="2020" name="Nat. Food">
        <title>A phased Vanilla planifolia genome enables genetic improvement of flavour and production.</title>
        <authorList>
            <person name="Hasing T."/>
            <person name="Tang H."/>
            <person name="Brym M."/>
            <person name="Khazi F."/>
            <person name="Huang T."/>
            <person name="Chambers A.H."/>
        </authorList>
    </citation>
    <scope>NUCLEOTIDE SEQUENCE [LARGE SCALE GENOMIC DNA]</scope>
    <source>
        <tissue evidence="1">Leaf</tissue>
    </source>
</reference>
<dbReference type="Proteomes" id="UP000639772">
    <property type="component" value="Chromosome 7"/>
</dbReference>
<dbReference type="OrthoDB" id="1624361at2759"/>
<sequence length="128" mass="14045">MGKIQHIVKLRQLLRRWRTKARRSAGEKAATDVPIGHAEEEYGFSNLPGPLSLPCDESLFLSILRQISSSDSSHFPTSENFEIPAARGCLFLADGESSVSGDALPPSSKEMPISRLKWPKKALNAQGK</sequence>
<name>A0A835UWP6_VANPL</name>
<evidence type="ECO:0000313" key="2">
    <source>
        <dbReference type="Proteomes" id="UP000639772"/>
    </source>
</evidence>
<proteinExistence type="predicted"/>
<comment type="caution">
    <text evidence="1">The sequence shown here is derived from an EMBL/GenBank/DDBJ whole genome shotgun (WGS) entry which is preliminary data.</text>
</comment>
<evidence type="ECO:0000313" key="1">
    <source>
        <dbReference type="EMBL" id="KAG0474566.1"/>
    </source>
</evidence>
<gene>
    <name evidence="1" type="ORF">HPP92_014252</name>
</gene>
<dbReference type="AlphaFoldDB" id="A0A835UWP6"/>